<comment type="caution">
    <text evidence="2">The sequence shown here is derived from an EMBL/GenBank/DDBJ whole genome shotgun (WGS) entry which is preliminary data.</text>
</comment>
<evidence type="ECO:0000313" key="3">
    <source>
        <dbReference type="Proteomes" id="UP001433268"/>
    </source>
</evidence>
<dbReference type="Gene3D" id="3.40.462.20">
    <property type="match status" value="1"/>
</dbReference>
<accession>A0ABR1VVG7</accession>
<proteinExistence type="predicted"/>
<keyword evidence="3" id="KW-1185">Reference proteome</keyword>
<dbReference type="GeneID" id="92047276"/>
<organism evidence="2 3">
    <name type="scientific">Apiospora hydei</name>
    <dbReference type="NCBI Taxonomy" id="1337664"/>
    <lineage>
        <taxon>Eukaryota</taxon>
        <taxon>Fungi</taxon>
        <taxon>Dikarya</taxon>
        <taxon>Ascomycota</taxon>
        <taxon>Pezizomycotina</taxon>
        <taxon>Sordariomycetes</taxon>
        <taxon>Xylariomycetidae</taxon>
        <taxon>Amphisphaeriales</taxon>
        <taxon>Apiosporaceae</taxon>
        <taxon>Apiospora</taxon>
    </lineage>
</organism>
<protein>
    <submittedName>
        <fullName evidence="2">FAD binding domain-containing protein</fullName>
    </submittedName>
</protein>
<sequence>MDVFEINLGGRLIPRSLVMSDGSATSLVSAIKSILVQGGIVAGVAMDVSRPPTFPNSVHSLWRVSLFMAFLGTYVSQNLMFCILALVEKLAHSCRIPTNSNSRLWSCSRRDNARGAAYLNEADIHQSDWQSVFYGANYPRLTAIKNVYDPDGIFWGPTAVGSEGWNAGLEYQSEESPTFLSAWDSLSTDSNVSDYNIGGKLIPRDLALDCSSQSLDTFHTVIH</sequence>
<evidence type="ECO:0000259" key="1">
    <source>
        <dbReference type="Pfam" id="PF08031"/>
    </source>
</evidence>
<name>A0ABR1VVG7_9PEZI</name>
<evidence type="ECO:0000313" key="2">
    <source>
        <dbReference type="EMBL" id="KAK8075238.1"/>
    </source>
</evidence>
<reference evidence="2 3" key="1">
    <citation type="submission" date="2023-01" db="EMBL/GenBank/DDBJ databases">
        <title>Analysis of 21 Apiospora genomes using comparative genomics revels a genus with tremendous synthesis potential of carbohydrate active enzymes and secondary metabolites.</title>
        <authorList>
            <person name="Sorensen T."/>
        </authorList>
    </citation>
    <scope>NUCLEOTIDE SEQUENCE [LARGE SCALE GENOMIC DNA]</scope>
    <source>
        <strain evidence="2 3">CBS 114990</strain>
    </source>
</reference>
<dbReference type="InterPro" id="IPR016169">
    <property type="entry name" value="FAD-bd_PCMH_sub2"/>
</dbReference>
<dbReference type="Proteomes" id="UP001433268">
    <property type="component" value="Unassembled WGS sequence"/>
</dbReference>
<dbReference type="Gene3D" id="3.30.465.10">
    <property type="match status" value="1"/>
</dbReference>
<dbReference type="InterPro" id="IPR012951">
    <property type="entry name" value="BBE"/>
</dbReference>
<feature type="domain" description="Berberine/berberine-like" evidence="1">
    <location>
        <begin position="117"/>
        <end position="160"/>
    </location>
</feature>
<gene>
    <name evidence="2" type="ORF">PG997_009901</name>
</gene>
<dbReference type="EMBL" id="JAQQWN010000007">
    <property type="protein sequence ID" value="KAK8075238.1"/>
    <property type="molecule type" value="Genomic_DNA"/>
</dbReference>
<dbReference type="RefSeq" id="XP_066666178.1">
    <property type="nucleotide sequence ID" value="XM_066814216.1"/>
</dbReference>
<dbReference type="Pfam" id="PF08031">
    <property type="entry name" value="BBE"/>
    <property type="match status" value="1"/>
</dbReference>